<dbReference type="OrthoDB" id="363195at2759"/>
<organism evidence="1 2">
    <name type="scientific">Babesia microti (strain RI)</name>
    <dbReference type="NCBI Taxonomy" id="1133968"/>
    <lineage>
        <taxon>Eukaryota</taxon>
        <taxon>Sar</taxon>
        <taxon>Alveolata</taxon>
        <taxon>Apicomplexa</taxon>
        <taxon>Aconoidasida</taxon>
        <taxon>Piroplasmida</taxon>
        <taxon>Babesiidae</taxon>
        <taxon>Babesia</taxon>
    </lineage>
</organism>
<evidence type="ECO:0000313" key="1">
    <source>
        <dbReference type="EMBL" id="SJK85833.1"/>
    </source>
</evidence>
<reference evidence="1 2" key="3">
    <citation type="journal article" date="2016" name="Sci. Rep.">
        <title>Genome-wide diversity and gene expression profiling of Babesia microti isolates identify polymorphic genes that mediate host-pathogen interactions.</title>
        <authorList>
            <person name="Silva J.C."/>
            <person name="Cornillot E."/>
            <person name="McCracken C."/>
            <person name="Usmani-Brown S."/>
            <person name="Dwivedi A."/>
            <person name="Ifeonu O.O."/>
            <person name="Crabtree J."/>
            <person name="Gotia H.T."/>
            <person name="Virji A.Z."/>
            <person name="Reynes C."/>
            <person name="Colinge J."/>
            <person name="Kumar V."/>
            <person name="Lawres L."/>
            <person name="Pazzi J.E."/>
            <person name="Pablo J.V."/>
            <person name="Hung C."/>
            <person name="Brancato J."/>
            <person name="Kumari P."/>
            <person name="Orvis J."/>
            <person name="Tretina K."/>
            <person name="Chibucos M."/>
            <person name="Ott S."/>
            <person name="Sadzewicz L."/>
            <person name="Sengamalay N."/>
            <person name="Shetty A.C."/>
            <person name="Su Q."/>
            <person name="Tallon L."/>
            <person name="Fraser C.M."/>
            <person name="Frutos R."/>
            <person name="Molina D.M."/>
            <person name="Krause P.J."/>
            <person name="Ben Mamoun C."/>
        </authorList>
    </citation>
    <scope>NUCLEOTIDE SEQUENCE [LARGE SCALE GENOMIC DNA]</scope>
    <source>
        <strain evidence="1 2">RI</strain>
    </source>
</reference>
<dbReference type="KEGG" id="bmic:BMR1_02g00720"/>
<sequence length="467" mass="51870">METFGCGIQANPTPTIRVTHYTIILMYTSPQLLVIFSLLHVLNAKVDDYFELFPELEQLRDSVVGSDNFKREAFDRLYESALNIFDLQGYKSLLNQITNGNSAAAFTESLSSPNFGSPHCDKDGRKYIIKGNPAKFPGGPTNTPSYNLVKWIGNLLSQSKTTKSAESISPAVMALQGFSMVKGAVQTGVAVITDIVPPMIPPPFWINAPLPCLPMVTGMNCLGSVLYPISASDFVMADISDSAMEGIIASFPGKYLAKVGRTSDLQYKLCASAYLGMHCASIFPLCWIPPGISNASTFPLCYVQCLATLVACPGFWLDDIMGPCSDVAIPPFCSFSVFVNHSRVPPQYSSFDDSHPYPPDCPQYDPKMDLPKDIDDVQHFSDSPIDKEYKKFHVAKGHLKWTPYKNCDCQKLQNVCHTVLPYPVFKKYTNEFAETHYESPSQNPIYSRCCRICKKIARVYHRNTINT</sequence>
<dbReference type="AlphaFoldDB" id="A0A1R4AA12"/>
<dbReference type="VEuPathDB" id="PiroplasmaDB:BMR1_02g00720"/>
<name>A0A1R4AA12_BABMR</name>
<keyword evidence="2" id="KW-1185">Reference proteome</keyword>
<evidence type="ECO:0000313" key="2">
    <source>
        <dbReference type="Proteomes" id="UP000002899"/>
    </source>
</evidence>
<accession>A0A1R4AA12</accession>
<reference evidence="1 2" key="1">
    <citation type="journal article" date="2012" name="Nucleic Acids Res.">
        <title>Sequencing of the smallest Apicomplexan genome from the human pathogen Babesia microti.</title>
        <authorList>
            <person name="Cornillot E."/>
            <person name="Hadj-Kaddour K."/>
            <person name="Dassouli A."/>
            <person name="Noel B."/>
            <person name="Ranwez V."/>
            <person name="Vacherie B."/>
            <person name="Augagneur Y."/>
            <person name="Bres V."/>
            <person name="Duclos A."/>
            <person name="Randazzo S."/>
            <person name="Carcy B."/>
            <person name="Debierre-Grockiego F."/>
            <person name="Delbecq S."/>
            <person name="Moubri-Menage K."/>
            <person name="Shams-Eldin H."/>
            <person name="Usmani-Brown S."/>
            <person name="Bringaud F."/>
            <person name="Wincker P."/>
            <person name="Vivares C.P."/>
            <person name="Schwarz R.T."/>
            <person name="Schetters T.P."/>
            <person name="Krause P.J."/>
            <person name="Gorenflot A."/>
            <person name="Berry V."/>
            <person name="Barbe V."/>
            <person name="Ben Mamoun C."/>
        </authorList>
    </citation>
    <scope>NUCLEOTIDE SEQUENCE [LARGE SCALE GENOMIC DNA]</scope>
    <source>
        <strain evidence="1 2">RI</strain>
    </source>
</reference>
<dbReference type="EMBL" id="FO082872">
    <property type="protein sequence ID" value="SJK85833.1"/>
    <property type="molecule type" value="Genomic_DNA"/>
</dbReference>
<dbReference type="Proteomes" id="UP000002899">
    <property type="component" value="Chromosome II"/>
</dbReference>
<reference evidence="1 2" key="2">
    <citation type="journal article" date="2013" name="PLoS ONE">
        <title>Whole genome mapping and re-organization of the nuclear and mitochondrial genomes of Babesia microti isolates.</title>
        <authorList>
            <person name="Cornillot E."/>
            <person name="Dassouli A."/>
            <person name="Garg A."/>
            <person name="Pachikara N."/>
            <person name="Randazzo S."/>
            <person name="Depoix D."/>
            <person name="Carcy B."/>
            <person name="Delbecq S."/>
            <person name="Frutos R."/>
            <person name="Silva J.C."/>
            <person name="Sutton R."/>
            <person name="Krause P.J."/>
            <person name="Mamoun C.B."/>
        </authorList>
    </citation>
    <scope>NUCLEOTIDE SEQUENCE [LARGE SCALE GENOMIC DNA]</scope>
    <source>
        <strain evidence="1 2">RI</strain>
    </source>
</reference>
<dbReference type="RefSeq" id="XP_012647918.2">
    <property type="nucleotide sequence ID" value="XM_012792464.2"/>
</dbReference>
<proteinExistence type="predicted"/>
<dbReference type="GeneID" id="24423933"/>
<protein>
    <submittedName>
        <fullName evidence="1">Uncharacterized protein</fullName>
    </submittedName>
</protein>